<organism evidence="1">
    <name type="scientific">Anguilla anguilla</name>
    <name type="common">European freshwater eel</name>
    <name type="synonym">Muraena anguilla</name>
    <dbReference type="NCBI Taxonomy" id="7936"/>
    <lineage>
        <taxon>Eukaryota</taxon>
        <taxon>Metazoa</taxon>
        <taxon>Chordata</taxon>
        <taxon>Craniata</taxon>
        <taxon>Vertebrata</taxon>
        <taxon>Euteleostomi</taxon>
        <taxon>Actinopterygii</taxon>
        <taxon>Neopterygii</taxon>
        <taxon>Teleostei</taxon>
        <taxon>Anguilliformes</taxon>
        <taxon>Anguillidae</taxon>
        <taxon>Anguilla</taxon>
    </lineage>
</organism>
<evidence type="ECO:0000313" key="1">
    <source>
        <dbReference type="EMBL" id="JAH03161.1"/>
    </source>
</evidence>
<reference evidence="1" key="1">
    <citation type="submission" date="2014-11" db="EMBL/GenBank/DDBJ databases">
        <authorList>
            <person name="Amaro Gonzalez C."/>
        </authorList>
    </citation>
    <scope>NUCLEOTIDE SEQUENCE</scope>
</reference>
<sequence>MDENKKSRGGKRKRSMKLCCERLCFRDNCVTKWKLAIL</sequence>
<proteinExistence type="predicted"/>
<dbReference type="AlphaFoldDB" id="A0A0E9PEV1"/>
<name>A0A0E9PEV1_ANGAN</name>
<accession>A0A0E9PEV1</accession>
<dbReference type="EMBL" id="GBXM01105416">
    <property type="protein sequence ID" value="JAH03161.1"/>
    <property type="molecule type" value="Transcribed_RNA"/>
</dbReference>
<reference evidence="1" key="2">
    <citation type="journal article" date="2015" name="Fish Shellfish Immunol.">
        <title>Early steps in the European eel (Anguilla anguilla)-Vibrio vulnificus interaction in the gills: Role of the RtxA13 toxin.</title>
        <authorList>
            <person name="Callol A."/>
            <person name="Pajuelo D."/>
            <person name="Ebbesson L."/>
            <person name="Teles M."/>
            <person name="MacKenzie S."/>
            <person name="Amaro C."/>
        </authorList>
    </citation>
    <scope>NUCLEOTIDE SEQUENCE</scope>
</reference>
<protein>
    <submittedName>
        <fullName evidence="1">Uncharacterized protein</fullName>
    </submittedName>
</protein>